<dbReference type="InterPro" id="IPR036691">
    <property type="entry name" value="Endo/exonu/phosph_ase_sf"/>
</dbReference>
<feature type="compositionally biased region" description="Basic and acidic residues" evidence="1">
    <location>
        <begin position="90"/>
        <end position="100"/>
    </location>
</feature>
<evidence type="ECO:0000259" key="2">
    <source>
        <dbReference type="Pfam" id="PF03372"/>
    </source>
</evidence>
<feature type="compositionally biased region" description="Low complexity" evidence="1">
    <location>
        <begin position="115"/>
        <end position="130"/>
    </location>
</feature>
<feature type="compositionally biased region" description="Basic and acidic residues" evidence="1">
    <location>
        <begin position="288"/>
        <end position="299"/>
    </location>
</feature>
<organism evidence="3 4">
    <name type="scientific">Quercus rubra</name>
    <name type="common">Northern red oak</name>
    <name type="synonym">Quercus borealis</name>
    <dbReference type="NCBI Taxonomy" id="3512"/>
    <lineage>
        <taxon>Eukaryota</taxon>
        <taxon>Viridiplantae</taxon>
        <taxon>Streptophyta</taxon>
        <taxon>Embryophyta</taxon>
        <taxon>Tracheophyta</taxon>
        <taxon>Spermatophyta</taxon>
        <taxon>Magnoliopsida</taxon>
        <taxon>eudicotyledons</taxon>
        <taxon>Gunneridae</taxon>
        <taxon>Pentapetalae</taxon>
        <taxon>rosids</taxon>
        <taxon>fabids</taxon>
        <taxon>Fagales</taxon>
        <taxon>Fagaceae</taxon>
        <taxon>Quercus</taxon>
    </lineage>
</organism>
<dbReference type="Pfam" id="PF03372">
    <property type="entry name" value="Exo_endo_phos"/>
    <property type="match status" value="1"/>
</dbReference>
<dbReference type="EMBL" id="JAXUIC010000006">
    <property type="protein sequence ID" value="KAK4585930.1"/>
    <property type="molecule type" value="Genomic_DNA"/>
</dbReference>
<feature type="domain" description="Endonuclease/exonuclease/phosphatase" evidence="2">
    <location>
        <begin position="333"/>
        <end position="511"/>
    </location>
</feature>
<keyword evidence="4" id="KW-1185">Reference proteome</keyword>
<proteinExistence type="predicted"/>
<feature type="region of interest" description="Disordered" evidence="1">
    <location>
        <begin position="90"/>
        <end position="130"/>
    </location>
</feature>
<protein>
    <recommendedName>
        <fullName evidence="2">Endonuclease/exonuclease/phosphatase domain-containing protein</fullName>
    </recommendedName>
</protein>
<gene>
    <name evidence="3" type="ORF">RGQ29_023218</name>
</gene>
<dbReference type="Gene3D" id="3.60.10.10">
    <property type="entry name" value="Endonuclease/exonuclease/phosphatase"/>
    <property type="match status" value="1"/>
</dbReference>
<evidence type="ECO:0000256" key="1">
    <source>
        <dbReference type="SAM" id="MobiDB-lite"/>
    </source>
</evidence>
<feature type="compositionally biased region" description="Polar residues" evidence="1">
    <location>
        <begin position="176"/>
        <end position="188"/>
    </location>
</feature>
<dbReference type="PANTHER" id="PTHR35218">
    <property type="entry name" value="RNASE H DOMAIN-CONTAINING PROTEIN"/>
    <property type="match status" value="1"/>
</dbReference>
<dbReference type="AlphaFoldDB" id="A0AAN7F530"/>
<dbReference type="Proteomes" id="UP001324115">
    <property type="component" value="Unassembled WGS sequence"/>
</dbReference>
<feature type="region of interest" description="Disordered" evidence="1">
    <location>
        <begin position="287"/>
        <end position="309"/>
    </location>
</feature>
<sequence>MGEELYDAEVLKQIGEAIGKVLRIDTHIALESWGKYARMCIQVDVGKPLINTIFIGKFKQAVAYEGINKLCFSCGRISHKKEYCSYTVRRPESSPKKEIPSLKGNGTNSHSLHETAWSGTGSGTARSSGAVPDDDLYGSWMVVARRKTGQKGTRKDVLATDPTKSAMKGEQRYAPSRSSKNFISEAQSSPSIKGKKVIARNRVMNKINTEVAGSIKTPFNFTSPALRILGRDGTRHDPSAPFCFSTTINAEMGQRNNCGNISGGESRNESEVDAGDGMVRSMVEENLEVDHSGDRRKSEGGLSNSLRPDMEIEDARTSLQLHHVREKGRITVVDHVRELARNHNPAILGIMETRLGGERAKGITDRLPFDGPIHTKTIGCAGGLWLLWNSDLVEVVLTSNLSWILSAVYASPRSTKTYILWENLIKVADLHNKPLVIIGDFNEPLLGEDKFGGRLVSISRSLLFKDCLDKCNMVNLGFFGPRYTWTNRKDLNNLIHERIDQFFTNPKKFTSEATQWNKNQFGNIFEKKRRLMARLNGIQKAVASNPTSTLIELENQLHKDLEVVLDQEAELWALKSRVNWMVLGDRSTSFFHVSTLARRKRNMINAIKNEVGDWIIEEREVMNHFREGFIKLYSTSQVKAK</sequence>
<evidence type="ECO:0000313" key="3">
    <source>
        <dbReference type="EMBL" id="KAK4585930.1"/>
    </source>
</evidence>
<dbReference type="GO" id="GO:0003824">
    <property type="term" value="F:catalytic activity"/>
    <property type="evidence" value="ECO:0007669"/>
    <property type="project" value="InterPro"/>
</dbReference>
<reference evidence="3 4" key="1">
    <citation type="journal article" date="2023" name="G3 (Bethesda)">
        <title>A haplotype-resolved chromosome-scale genome for Quercus rubra L. provides insights into the genetics of adaptive traits for red oak species.</title>
        <authorList>
            <person name="Kapoor B."/>
            <person name="Jenkins J."/>
            <person name="Schmutz J."/>
            <person name="Zhebentyayeva T."/>
            <person name="Kuelheim C."/>
            <person name="Coggeshall M."/>
            <person name="Heim C."/>
            <person name="Lasky J.R."/>
            <person name="Leites L."/>
            <person name="Islam-Faridi N."/>
            <person name="Romero-Severson J."/>
            <person name="DeLeo V.L."/>
            <person name="Lucas S.M."/>
            <person name="Lazic D."/>
            <person name="Gailing O."/>
            <person name="Carlson J."/>
            <person name="Staton M."/>
        </authorList>
    </citation>
    <scope>NUCLEOTIDE SEQUENCE [LARGE SCALE GENOMIC DNA]</scope>
    <source>
        <strain evidence="3">Pseudo-F2</strain>
    </source>
</reference>
<feature type="region of interest" description="Disordered" evidence="1">
    <location>
        <begin position="162"/>
        <end position="188"/>
    </location>
</feature>
<name>A0AAN7F530_QUERU</name>
<accession>A0AAN7F530</accession>
<dbReference type="SUPFAM" id="SSF56219">
    <property type="entry name" value="DNase I-like"/>
    <property type="match status" value="1"/>
</dbReference>
<comment type="caution">
    <text evidence="3">The sequence shown here is derived from an EMBL/GenBank/DDBJ whole genome shotgun (WGS) entry which is preliminary data.</text>
</comment>
<dbReference type="PANTHER" id="PTHR35218:SF9">
    <property type="entry name" value="ENDONUCLEASE_EXONUCLEASE_PHOSPHATASE DOMAIN-CONTAINING PROTEIN"/>
    <property type="match status" value="1"/>
</dbReference>
<evidence type="ECO:0000313" key="4">
    <source>
        <dbReference type="Proteomes" id="UP001324115"/>
    </source>
</evidence>
<dbReference type="InterPro" id="IPR005135">
    <property type="entry name" value="Endo/exonuclease/phosphatase"/>
</dbReference>